<gene>
    <name evidence="1" type="ORF">G6011_09985</name>
</gene>
<sequence length="231" mass="26340">MSLMDQLAAGGYKRGRKHLPDFAKRELVGESAATEALQAFPRSILRRVSDPYNLTYYVSWERLHDLTTAKVFHTGLTLHELFENVRLSITFDCLDEIDDNEGLERIGIPGSFNSRLERCLHALSALRNQKPRPVIFEFVDETKGVPSNMTHLFRSLSALFHELQHLGFDVRVTCSGWDMNQAKTLPWPLQRCLGMEPTRLGPDLNARKCPFRMGQHVGRRVRLQPKRGAVG</sequence>
<evidence type="ECO:0000313" key="2">
    <source>
        <dbReference type="Proteomes" id="UP001199106"/>
    </source>
</evidence>
<name>A0AAD4FBB6_9PLEO</name>
<comment type="caution">
    <text evidence="1">The sequence shown here is derived from an EMBL/GenBank/DDBJ whole genome shotgun (WGS) entry which is preliminary data.</text>
</comment>
<protein>
    <submittedName>
        <fullName evidence="1">Uncharacterized protein</fullName>
    </submittedName>
</protein>
<dbReference type="EMBL" id="JAANER010000008">
    <property type="protein sequence ID" value="KAG9186877.1"/>
    <property type="molecule type" value="Genomic_DNA"/>
</dbReference>
<keyword evidence="2" id="KW-1185">Reference proteome</keyword>
<proteinExistence type="predicted"/>
<accession>A0AAD4FBB6</accession>
<organism evidence="1 2">
    <name type="scientific">Alternaria panax</name>
    <dbReference type="NCBI Taxonomy" id="48097"/>
    <lineage>
        <taxon>Eukaryota</taxon>
        <taxon>Fungi</taxon>
        <taxon>Dikarya</taxon>
        <taxon>Ascomycota</taxon>
        <taxon>Pezizomycotina</taxon>
        <taxon>Dothideomycetes</taxon>
        <taxon>Pleosporomycetidae</taxon>
        <taxon>Pleosporales</taxon>
        <taxon>Pleosporineae</taxon>
        <taxon>Pleosporaceae</taxon>
        <taxon>Alternaria</taxon>
        <taxon>Alternaria sect. Panax</taxon>
    </lineage>
</organism>
<evidence type="ECO:0000313" key="1">
    <source>
        <dbReference type="EMBL" id="KAG9186877.1"/>
    </source>
</evidence>
<dbReference type="AlphaFoldDB" id="A0AAD4FBB6"/>
<reference evidence="1" key="1">
    <citation type="submission" date="2021-07" db="EMBL/GenBank/DDBJ databases">
        <title>Genome Resource of American Ginseng Black Spot Pathogen Alternaria panax.</title>
        <authorList>
            <person name="Qiu C."/>
            <person name="Wang W."/>
            <person name="Liu Z."/>
        </authorList>
    </citation>
    <scope>NUCLEOTIDE SEQUENCE</scope>
    <source>
        <strain evidence="1">BNCC115425</strain>
    </source>
</reference>
<dbReference type="Proteomes" id="UP001199106">
    <property type="component" value="Unassembled WGS sequence"/>
</dbReference>